<keyword evidence="3" id="KW-0274">FAD</keyword>
<comment type="similarity">
    <text evidence="1">Belongs to the paxM FAD-dependent monooxygenase family.</text>
</comment>
<name>A0A179A0I6_9EURO</name>
<evidence type="ECO:0000313" key="7">
    <source>
        <dbReference type="EMBL" id="OAP64943.1"/>
    </source>
</evidence>
<keyword evidence="5" id="KW-0503">Monooxygenase</keyword>
<evidence type="ECO:0000256" key="4">
    <source>
        <dbReference type="ARBA" id="ARBA00023002"/>
    </source>
</evidence>
<evidence type="ECO:0000256" key="3">
    <source>
        <dbReference type="ARBA" id="ARBA00022827"/>
    </source>
</evidence>
<dbReference type="OrthoDB" id="9993796at2759"/>
<evidence type="ECO:0000256" key="1">
    <source>
        <dbReference type="ARBA" id="ARBA00007992"/>
    </source>
</evidence>
<dbReference type="GO" id="GO:0071949">
    <property type="term" value="F:FAD binding"/>
    <property type="evidence" value="ECO:0007669"/>
    <property type="project" value="InterPro"/>
</dbReference>
<dbReference type="GeneID" id="30005085"/>
<keyword evidence="4" id="KW-0560">Oxidoreductase</keyword>
<keyword evidence="2" id="KW-0285">Flavoprotein</keyword>
<dbReference type="InterPro" id="IPR036188">
    <property type="entry name" value="FAD/NAD-bd_sf"/>
</dbReference>
<evidence type="ECO:0000313" key="8">
    <source>
        <dbReference type="Proteomes" id="UP000078343"/>
    </source>
</evidence>
<proteinExistence type="inferred from homology"/>
<comment type="caution">
    <text evidence="7">The sequence shown here is derived from an EMBL/GenBank/DDBJ whole genome shotgun (WGS) entry which is preliminary data.</text>
</comment>
<protein>
    <recommendedName>
        <fullName evidence="6">FAD-binding domain-containing protein</fullName>
    </recommendedName>
</protein>
<dbReference type="InterPro" id="IPR002938">
    <property type="entry name" value="FAD-bd"/>
</dbReference>
<sequence length="429" mass="46795">MPTRQLEVGIVGAGIAGLAAAIALSRSGHAVSLYEKSRFRNETGAAIIIGPNGTRILSKWGFDFVKAGALDYSQMRRIRADTAELDSEEFFTNIKEQYGDRWLLFHRADLHAGLKALVEASGQQPRPQIHLGTQVVDLDVETGVLTLAGGEQVKKDLVVVADGAHSELIAKVIGRPYPVSKSPMSMYRFLQPFDTVLAHPAAGRFYQNQPPGFTTFYKTEVGRPGLLLNTYPCRGGELLYVALVHPTKPKEKGIEGWDSPAELADVLADAQGFHPAVQAVCEGATDIKVYTQMWRDPIENFTKGRAVLIGDAAHLMLPTHGQGASMALEDALALHVLFRDVDDSGGPDAVPERLRLFDTLRLPRVGAVQTMSNKMMGPPDKMLAEVKRYYAGAIPGPRAITFSKEYNDFFFLYDVEAEAGKLVANVTTA</sequence>
<dbReference type="RefSeq" id="XP_018698310.1">
    <property type="nucleotide sequence ID" value="XM_018832431.1"/>
</dbReference>
<evidence type="ECO:0000256" key="2">
    <source>
        <dbReference type="ARBA" id="ARBA00022630"/>
    </source>
</evidence>
<dbReference type="AlphaFoldDB" id="A0A179A0I6"/>
<dbReference type="EMBL" id="LVYI01000001">
    <property type="protein sequence ID" value="OAP64943.1"/>
    <property type="molecule type" value="Genomic_DNA"/>
</dbReference>
<dbReference type="PANTHER" id="PTHR13789:SF215">
    <property type="entry name" value="FAD-BINDING DOMAIN-CONTAINING PROTEIN-RELATED"/>
    <property type="match status" value="1"/>
</dbReference>
<reference evidence="7 8" key="1">
    <citation type="submission" date="2016-04" db="EMBL/GenBank/DDBJ databases">
        <title>Draft genome of Fonsecaea erecta CBS 125763.</title>
        <authorList>
            <person name="Weiss V.A."/>
            <person name="Vicente V.A."/>
            <person name="Raittz R.T."/>
            <person name="Moreno L.F."/>
            <person name="De Souza E.M."/>
            <person name="Pedrosa F.O."/>
            <person name="Steffens M.B."/>
            <person name="Faoro H."/>
            <person name="Tadra-Sfeir M.Z."/>
            <person name="Najafzadeh M.J."/>
            <person name="Felipe M.S."/>
            <person name="Teixeira M."/>
            <person name="Sun J."/>
            <person name="Xi L."/>
            <person name="Gomes R."/>
            <person name="De Azevedo C.M."/>
            <person name="Salgado C.G."/>
            <person name="Da Silva M.B."/>
            <person name="Nascimento M.F."/>
            <person name="Queiroz-Telles F."/>
            <person name="Attili D.S."/>
            <person name="Gorbushina A."/>
        </authorList>
    </citation>
    <scope>NUCLEOTIDE SEQUENCE [LARGE SCALE GENOMIC DNA]</scope>
    <source>
        <strain evidence="7 8">CBS 125763</strain>
    </source>
</reference>
<accession>A0A179A0I6</accession>
<dbReference type="PRINTS" id="PR00420">
    <property type="entry name" value="RNGMNOXGNASE"/>
</dbReference>
<organism evidence="7 8">
    <name type="scientific">Fonsecaea erecta</name>
    <dbReference type="NCBI Taxonomy" id="1367422"/>
    <lineage>
        <taxon>Eukaryota</taxon>
        <taxon>Fungi</taxon>
        <taxon>Dikarya</taxon>
        <taxon>Ascomycota</taxon>
        <taxon>Pezizomycotina</taxon>
        <taxon>Eurotiomycetes</taxon>
        <taxon>Chaetothyriomycetidae</taxon>
        <taxon>Chaetothyriales</taxon>
        <taxon>Herpotrichiellaceae</taxon>
        <taxon>Fonsecaea</taxon>
    </lineage>
</organism>
<dbReference type="GO" id="GO:0004497">
    <property type="term" value="F:monooxygenase activity"/>
    <property type="evidence" value="ECO:0007669"/>
    <property type="project" value="UniProtKB-KW"/>
</dbReference>
<dbReference type="Pfam" id="PF01494">
    <property type="entry name" value="FAD_binding_3"/>
    <property type="match status" value="1"/>
</dbReference>
<dbReference type="SUPFAM" id="SSF54373">
    <property type="entry name" value="FAD-linked reductases, C-terminal domain"/>
    <property type="match status" value="1"/>
</dbReference>
<feature type="domain" description="FAD-binding" evidence="6">
    <location>
        <begin position="6"/>
        <end position="337"/>
    </location>
</feature>
<dbReference type="Proteomes" id="UP000078343">
    <property type="component" value="Unassembled WGS sequence"/>
</dbReference>
<dbReference type="STRING" id="1367422.A0A179A0I6"/>
<evidence type="ECO:0000259" key="6">
    <source>
        <dbReference type="Pfam" id="PF01494"/>
    </source>
</evidence>
<dbReference type="SUPFAM" id="SSF51905">
    <property type="entry name" value="FAD/NAD(P)-binding domain"/>
    <property type="match status" value="1"/>
</dbReference>
<dbReference type="Gene3D" id="3.50.50.60">
    <property type="entry name" value="FAD/NAD(P)-binding domain"/>
    <property type="match status" value="1"/>
</dbReference>
<dbReference type="PANTHER" id="PTHR13789">
    <property type="entry name" value="MONOOXYGENASE"/>
    <property type="match status" value="1"/>
</dbReference>
<dbReference type="InterPro" id="IPR050493">
    <property type="entry name" value="FAD-dep_Monooxygenase_BioMet"/>
</dbReference>
<evidence type="ECO:0000256" key="5">
    <source>
        <dbReference type="ARBA" id="ARBA00023033"/>
    </source>
</evidence>
<gene>
    <name evidence="7" type="ORF">AYL99_00915</name>
</gene>
<keyword evidence="8" id="KW-1185">Reference proteome</keyword>